<evidence type="ECO:0000256" key="1">
    <source>
        <dbReference type="SAM" id="MobiDB-lite"/>
    </source>
</evidence>
<dbReference type="EMBL" id="MK570056">
    <property type="protein sequence ID" value="QDI74050.1"/>
    <property type="molecule type" value="Genomic_DNA"/>
</dbReference>
<reference evidence="2 3" key="1">
    <citation type="submission" date="2019-02" db="EMBL/GenBank/DDBJ databases">
        <title>Spindle-shaped viruses infect a marine ammonia-oxidizing thaumarchaeon.</title>
        <authorList>
            <person name="Kim J.-G."/>
            <person name="Kim S.-J."/>
            <person name="Rhee S.-K."/>
        </authorList>
    </citation>
    <scope>NUCLEOTIDE SEQUENCE [LARGE SCALE GENOMIC DNA]</scope>
    <source>
        <strain evidence="2">NSV4</strain>
    </source>
</reference>
<feature type="compositionally biased region" description="Basic and acidic residues" evidence="1">
    <location>
        <begin position="290"/>
        <end position="304"/>
    </location>
</feature>
<feature type="region of interest" description="Disordered" evidence="1">
    <location>
        <begin position="274"/>
        <end position="304"/>
    </location>
</feature>
<feature type="region of interest" description="Disordered" evidence="1">
    <location>
        <begin position="45"/>
        <end position="119"/>
    </location>
</feature>
<dbReference type="Proteomes" id="UP000320887">
    <property type="component" value="Segment"/>
</dbReference>
<feature type="compositionally biased region" description="Low complexity" evidence="1">
    <location>
        <begin position="90"/>
        <end position="106"/>
    </location>
</feature>
<sequence length="343" mass="38917">MSNLTTEVLKCLNEGIKKNGDIQTKIQERTGKSYSINSISSIKSTLKSSRSMDNSNTNSTPNDDNPTPNINNNQINQIQNQEMESKTETQETQQTETQETQQTETQVNLKPEVDNSPIKNGFIKGNQKFTLQGNALDIHAEADQMSRAYSDDYQNNEVEDSNVVKTPIDIARFANLSGEGIQALYKTKKMNELTKGFVPSDDDVKMINQDMEKMVKVRIGEDDLKSEYGDIINAFSGIALILGKSVIHRLKPSKQKDELLEYVDKKENEIRENFENQQVEETPKSKPKPTRKEIKKEIKEKSKPSEVKALCNNCNKKEIYENGLCDECFFMQLVENGKQEAEV</sequence>
<feature type="compositionally biased region" description="Low complexity" evidence="1">
    <location>
        <begin position="45"/>
        <end position="80"/>
    </location>
</feature>
<organism evidence="2 3">
    <name type="scientific">Nitrosopumilus spindle-shaped virus</name>
    <dbReference type="NCBI Taxonomy" id="2508184"/>
    <lineage>
        <taxon>Viruses</taxon>
        <taxon>Viruses incertae sedis</taxon>
        <taxon>Thaspiviridae</taxon>
        <taxon>Nitmarvirus</taxon>
        <taxon>Nitmarvirus maris</taxon>
        <taxon>Nitmarvirus NSV1</taxon>
    </lineage>
</organism>
<accession>A0A514K332</accession>
<proteinExistence type="predicted"/>
<evidence type="ECO:0000313" key="3">
    <source>
        <dbReference type="Proteomes" id="UP000320887"/>
    </source>
</evidence>
<protein>
    <submittedName>
        <fullName evidence="2">Uncharacterized protein</fullName>
    </submittedName>
</protein>
<evidence type="ECO:0000313" key="2">
    <source>
        <dbReference type="EMBL" id="QDI74050.1"/>
    </source>
</evidence>
<name>A0A514K332_9VIRU</name>